<evidence type="ECO:0000256" key="1">
    <source>
        <dbReference type="SAM" id="Coils"/>
    </source>
</evidence>
<dbReference type="InterPro" id="IPR027417">
    <property type="entry name" value="P-loop_NTPase"/>
</dbReference>
<name>B1ZQ30_OPITP</name>
<gene>
    <name evidence="2" type="ordered locus">Oter_4478</name>
</gene>
<dbReference type="Gene3D" id="3.40.50.300">
    <property type="entry name" value="P-loop containing nucleotide triphosphate hydrolases"/>
    <property type="match status" value="1"/>
</dbReference>
<dbReference type="Proteomes" id="UP000007013">
    <property type="component" value="Chromosome"/>
</dbReference>
<reference evidence="2 3" key="1">
    <citation type="journal article" date="2011" name="J. Bacteriol.">
        <title>Genome sequence of the verrucomicrobium Opitutus terrae PB90-1, an abundant inhabitant of rice paddy soil ecosystems.</title>
        <authorList>
            <person name="van Passel M.W."/>
            <person name="Kant R."/>
            <person name="Palva A."/>
            <person name="Copeland A."/>
            <person name="Lucas S."/>
            <person name="Lapidus A."/>
            <person name="Glavina del Rio T."/>
            <person name="Pitluck S."/>
            <person name="Goltsman E."/>
            <person name="Clum A."/>
            <person name="Sun H."/>
            <person name="Schmutz J."/>
            <person name="Larimer F.W."/>
            <person name="Land M.L."/>
            <person name="Hauser L."/>
            <person name="Kyrpides N."/>
            <person name="Mikhailova N."/>
            <person name="Richardson P.P."/>
            <person name="Janssen P.H."/>
            <person name="de Vos W.M."/>
            <person name="Smidt H."/>
        </authorList>
    </citation>
    <scope>NUCLEOTIDE SEQUENCE [LARGE SCALE GENOMIC DNA]</scope>
    <source>
        <strain evidence="3">DSM 11246 / JCM 15787 / PB90-1</strain>
    </source>
</reference>
<keyword evidence="1" id="KW-0175">Coiled coil</keyword>
<sequence length="650" mass="72622">MNIRLNSLTVTCKKSQEVIPFTDFTYFYGRMGAGKSSIVRMVDFCFGGDLEMTPALQNELVGVGLSLTIEGNPVKLERSPDSGSVRAEWTKGSDALQLLVPARTPTEKPIFSKDIHVLSDLLFYLAGKTPPKVRRSKVDEDSPLQRLSFRDLFWYCYLDQDSVDSSFFNLELDTNPFKKLKSLDVLRLLVGFHQAEVSSLQVRLQEIRIDKDRTEGALAAMRDALEETQVGTPLKIAARREELNREIKAAEASLAAIRAQAASLRSHALNDAQNRAHALAMELDVLDNARRDARVAIEKDIAHRNEMEFLAIRFKRATSASAVLRGVQFKACPKCTQELPPRAEGDCAVCGQKHPADNTAPGVAVAAVDADTAGRIRELDDLLARQTAALRELDEERIGMGEEKSRVDGEITRLSENYDSVYLSNALELERHRASLSQELVNFNRFDQILRRLAQLDDHLKSLIGEEATTRAKLKSAQIEAERDTKNLDRLKQLFLDSLLRARIPGFDKSDVVEMKAPHFLPEITGISSGDLAITSFTNLGSGGKKTLYKCCFAVAVHRLAAENGALLPTLLIIDSPMKNISERENVEQFNGFYGMLYELAQTELKQTQFIIVDKEHQAPPKDFARTFSERQMAPDDGEHPPLVSYYRGH</sequence>
<dbReference type="RefSeq" id="WP_012377263.1">
    <property type="nucleotide sequence ID" value="NC_010571.1"/>
</dbReference>
<dbReference type="KEGG" id="ote:Oter_4478"/>
<dbReference type="AlphaFoldDB" id="B1ZQ30"/>
<dbReference type="eggNOG" id="COG0419">
    <property type="taxonomic scope" value="Bacteria"/>
</dbReference>
<feature type="coiled-coil region" evidence="1">
    <location>
        <begin position="240"/>
        <end position="289"/>
    </location>
</feature>
<evidence type="ECO:0000313" key="2">
    <source>
        <dbReference type="EMBL" id="ACB77749.1"/>
    </source>
</evidence>
<evidence type="ECO:0008006" key="4">
    <source>
        <dbReference type="Google" id="ProtNLM"/>
    </source>
</evidence>
<dbReference type="STRING" id="452637.Oter_4478"/>
<evidence type="ECO:0000313" key="3">
    <source>
        <dbReference type="Proteomes" id="UP000007013"/>
    </source>
</evidence>
<protein>
    <recommendedName>
        <fullName evidence="4">Rad50/SbcC-type AAA domain-containing protein</fullName>
    </recommendedName>
</protein>
<keyword evidence="3" id="KW-1185">Reference proteome</keyword>
<organism evidence="2 3">
    <name type="scientific">Opitutus terrae (strain DSM 11246 / JCM 15787 / PB90-1)</name>
    <dbReference type="NCBI Taxonomy" id="452637"/>
    <lineage>
        <taxon>Bacteria</taxon>
        <taxon>Pseudomonadati</taxon>
        <taxon>Verrucomicrobiota</taxon>
        <taxon>Opitutia</taxon>
        <taxon>Opitutales</taxon>
        <taxon>Opitutaceae</taxon>
        <taxon>Opitutus</taxon>
    </lineage>
</organism>
<dbReference type="HOGENOM" id="CLU_027929_0_0_0"/>
<dbReference type="OrthoDB" id="103556at2"/>
<proteinExistence type="predicted"/>
<dbReference type="EMBL" id="CP001032">
    <property type="protein sequence ID" value="ACB77749.1"/>
    <property type="molecule type" value="Genomic_DNA"/>
</dbReference>
<dbReference type="SUPFAM" id="SSF52540">
    <property type="entry name" value="P-loop containing nucleoside triphosphate hydrolases"/>
    <property type="match status" value="1"/>
</dbReference>
<accession>B1ZQ30</accession>